<comment type="caution">
    <text evidence="2">The sequence shown here is derived from an EMBL/GenBank/DDBJ whole genome shotgun (WGS) entry which is preliminary data.</text>
</comment>
<dbReference type="InterPro" id="IPR009060">
    <property type="entry name" value="UBA-like_sf"/>
</dbReference>
<evidence type="ECO:0000313" key="2">
    <source>
        <dbReference type="EMBL" id="MSR91141.1"/>
    </source>
</evidence>
<dbReference type="SUPFAM" id="SSF46934">
    <property type="entry name" value="UBA-like"/>
    <property type="match status" value="1"/>
</dbReference>
<proteinExistence type="predicted"/>
<organism evidence="2 3">
    <name type="scientific">Inconstantimicrobium porci</name>
    <dbReference type="NCBI Taxonomy" id="2652291"/>
    <lineage>
        <taxon>Bacteria</taxon>
        <taxon>Bacillati</taxon>
        <taxon>Bacillota</taxon>
        <taxon>Clostridia</taxon>
        <taxon>Eubacteriales</taxon>
        <taxon>Clostridiaceae</taxon>
        <taxon>Inconstantimicrobium</taxon>
    </lineage>
</organism>
<dbReference type="Proteomes" id="UP000460287">
    <property type="component" value="Unassembled WGS sequence"/>
</dbReference>
<sequence>MSEITLEKVDMVKDRMYVTYAEAKEALEKNDGDVLDAIVYLEQKIKAESVDNNESAEEVRETCETVDDFKVWIKDLINKGNVNRIKIKKDDKVLIDIPVNAGIAAGVIAAVIPQLLVIGVITAVATKLTIEITKDDGTVEVVNKVVKDVAEDVSKKTKDIVNSVKKKAGIVKSTMENGKSAHREENSDHIYSYTVKFDEEK</sequence>
<dbReference type="RefSeq" id="WP_154531020.1">
    <property type="nucleotide sequence ID" value="NZ_JAQXTV010000158.1"/>
</dbReference>
<dbReference type="AlphaFoldDB" id="A0A7X2T0Z9"/>
<accession>A0A7X2T0Z9</accession>
<dbReference type="CDD" id="cd14360">
    <property type="entry name" value="UBA_NAC_like_bac"/>
    <property type="match status" value="1"/>
</dbReference>
<dbReference type="InterPro" id="IPR025642">
    <property type="entry name" value="DUF4342"/>
</dbReference>
<dbReference type="Pfam" id="PF14242">
    <property type="entry name" value="DUF4342"/>
    <property type="match status" value="1"/>
</dbReference>
<feature type="domain" description="DUF4342" evidence="1">
    <location>
        <begin position="59"/>
        <end position="134"/>
    </location>
</feature>
<gene>
    <name evidence="2" type="ORF">FYJ33_06880</name>
</gene>
<evidence type="ECO:0000259" key="1">
    <source>
        <dbReference type="Pfam" id="PF14242"/>
    </source>
</evidence>
<keyword evidence="3" id="KW-1185">Reference proteome</keyword>
<dbReference type="Gene3D" id="1.10.8.10">
    <property type="entry name" value="DNA helicase RuvA subunit, C-terminal domain"/>
    <property type="match status" value="1"/>
</dbReference>
<reference evidence="2 3" key="1">
    <citation type="submission" date="2019-08" db="EMBL/GenBank/DDBJ databases">
        <title>In-depth cultivation of the pig gut microbiome towards novel bacterial diversity and tailored functional studies.</title>
        <authorList>
            <person name="Wylensek D."/>
            <person name="Hitch T.C.A."/>
            <person name="Clavel T."/>
        </authorList>
    </citation>
    <scope>NUCLEOTIDE SEQUENCE [LARGE SCALE GENOMIC DNA]</scope>
    <source>
        <strain evidence="2 3">WCA-383-APC-5B</strain>
    </source>
</reference>
<protein>
    <submittedName>
        <fullName evidence="2">DUF4342 domain-containing protein</fullName>
    </submittedName>
</protein>
<name>A0A7X2T0Z9_9CLOT</name>
<evidence type="ECO:0000313" key="3">
    <source>
        <dbReference type="Proteomes" id="UP000460287"/>
    </source>
</evidence>
<dbReference type="EMBL" id="VULX01000007">
    <property type="protein sequence ID" value="MSR91141.1"/>
    <property type="molecule type" value="Genomic_DNA"/>
</dbReference>